<keyword evidence="1" id="KW-0813">Transport</keyword>
<proteinExistence type="predicted"/>
<dbReference type="SUPFAM" id="SSF81324">
    <property type="entry name" value="Voltage-gated potassium channels"/>
    <property type="match status" value="1"/>
</dbReference>
<dbReference type="InterPro" id="IPR047871">
    <property type="entry name" value="K_chnl_Slo-like"/>
</dbReference>
<dbReference type="Pfam" id="PF07885">
    <property type="entry name" value="Ion_trans_2"/>
    <property type="match status" value="1"/>
</dbReference>
<reference evidence="1 2" key="1">
    <citation type="submission" date="2024-09" db="EMBL/GenBank/DDBJ databases">
        <authorList>
            <person name="Lee S.D."/>
        </authorList>
    </citation>
    <scope>NUCLEOTIDE SEQUENCE [LARGE SCALE GENOMIC DNA]</scope>
    <source>
        <strain evidence="1 2">N1-1</strain>
    </source>
</reference>
<protein>
    <submittedName>
        <fullName evidence="1">Potassium channel family protein</fullName>
    </submittedName>
</protein>
<keyword evidence="1" id="KW-0406">Ion transport</keyword>
<keyword evidence="2" id="KW-1185">Reference proteome</keyword>
<dbReference type="Proteomes" id="UP001592582">
    <property type="component" value="Unassembled WGS sequence"/>
</dbReference>
<name>A0ABV6VKL6_9ACTN</name>
<evidence type="ECO:0000313" key="2">
    <source>
        <dbReference type="Proteomes" id="UP001592582"/>
    </source>
</evidence>
<sequence length="209" mass="22405">MDSPRFKMPGSGLRGQWVWLPVLGGVALLLAGYFTLPLEIFGPHRPALSWVVFLCALALLAALLLRQVRLVLAESDRGRPGVVIVLLICLSLVVFATAYLGLSRDGQFSGLDTRTDALYFTVVTLATIGYGDIHPSGQEARLVVVVQIAYNFVFLAAGASALTRRVRGRAATRIRSRGGQAHGARAHGGHSRPPGDDGPLSDPPARFRP</sequence>
<accession>A0ABV6VKL6</accession>
<keyword evidence="1" id="KW-0407">Ion channel</keyword>
<dbReference type="Gene3D" id="1.10.287.70">
    <property type="match status" value="1"/>
</dbReference>
<dbReference type="EMBL" id="JBHEZX010000022">
    <property type="protein sequence ID" value="MFC1414275.1"/>
    <property type="molecule type" value="Genomic_DNA"/>
</dbReference>
<evidence type="ECO:0000313" key="1">
    <source>
        <dbReference type="EMBL" id="MFC1414275.1"/>
    </source>
</evidence>
<gene>
    <name evidence="1" type="ORF">ACEZDG_33935</name>
</gene>
<comment type="caution">
    <text evidence="1">The sequence shown here is derived from an EMBL/GenBank/DDBJ whole genome shotgun (WGS) entry which is preliminary data.</text>
</comment>
<dbReference type="InterPro" id="IPR013099">
    <property type="entry name" value="K_chnl_dom"/>
</dbReference>
<dbReference type="PANTHER" id="PTHR10027">
    <property type="entry name" value="CALCIUM-ACTIVATED POTASSIUM CHANNEL ALPHA CHAIN"/>
    <property type="match status" value="1"/>
</dbReference>
<organism evidence="1 2">
    <name type="scientific">Streptacidiphilus alkalitolerans</name>
    <dbReference type="NCBI Taxonomy" id="3342712"/>
    <lineage>
        <taxon>Bacteria</taxon>
        <taxon>Bacillati</taxon>
        <taxon>Actinomycetota</taxon>
        <taxon>Actinomycetes</taxon>
        <taxon>Kitasatosporales</taxon>
        <taxon>Streptomycetaceae</taxon>
        <taxon>Streptacidiphilus</taxon>
    </lineage>
</organism>
<dbReference type="GO" id="GO:0034220">
    <property type="term" value="P:monoatomic ion transmembrane transport"/>
    <property type="evidence" value="ECO:0007669"/>
    <property type="project" value="UniProtKB-KW"/>
</dbReference>
<dbReference type="PANTHER" id="PTHR10027:SF10">
    <property type="entry name" value="SLOWPOKE 2, ISOFORM D"/>
    <property type="match status" value="1"/>
</dbReference>